<organism evidence="2 3">
    <name type="scientific">Grifola frondosa</name>
    <name type="common">Maitake</name>
    <name type="synonym">Polyporus frondosus</name>
    <dbReference type="NCBI Taxonomy" id="5627"/>
    <lineage>
        <taxon>Eukaryota</taxon>
        <taxon>Fungi</taxon>
        <taxon>Dikarya</taxon>
        <taxon>Basidiomycota</taxon>
        <taxon>Agaricomycotina</taxon>
        <taxon>Agaricomycetes</taxon>
        <taxon>Polyporales</taxon>
        <taxon>Grifolaceae</taxon>
        <taxon>Grifola</taxon>
    </lineage>
</organism>
<dbReference type="AlphaFoldDB" id="A0A1C7MHV9"/>
<gene>
    <name evidence="2" type="ORF">A0H81_03745</name>
</gene>
<evidence type="ECO:0000313" key="2">
    <source>
        <dbReference type="EMBL" id="OBZ76463.1"/>
    </source>
</evidence>
<accession>A0A1C7MHV9</accession>
<sequence length="96" mass="10625">MVLARHFPSCGSSPEAQRGLGGSSRCVMIPIGNRPNSTTWPKAETRTMFTPGLSLPTCWWRIIERSRNPSKAIFGKLLGTRSDPWGLSVSRKLVQL</sequence>
<name>A0A1C7MHV9_GRIFR</name>
<dbReference type="Proteomes" id="UP000092993">
    <property type="component" value="Unassembled WGS sequence"/>
</dbReference>
<keyword evidence="3" id="KW-1185">Reference proteome</keyword>
<evidence type="ECO:0000313" key="3">
    <source>
        <dbReference type="Proteomes" id="UP000092993"/>
    </source>
</evidence>
<feature type="region of interest" description="Disordered" evidence="1">
    <location>
        <begin position="1"/>
        <end position="21"/>
    </location>
</feature>
<protein>
    <submittedName>
        <fullName evidence="2">Uncharacterized protein</fullName>
    </submittedName>
</protein>
<evidence type="ECO:0000256" key="1">
    <source>
        <dbReference type="SAM" id="MobiDB-lite"/>
    </source>
</evidence>
<dbReference type="EMBL" id="LUGG01000003">
    <property type="protein sequence ID" value="OBZ76463.1"/>
    <property type="molecule type" value="Genomic_DNA"/>
</dbReference>
<comment type="caution">
    <text evidence="2">The sequence shown here is derived from an EMBL/GenBank/DDBJ whole genome shotgun (WGS) entry which is preliminary data.</text>
</comment>
<proteinExistence type="predicted"/>
<reference evidence="2 3" key="1">
    <citation type="submission" date="2016-03" db="EMBL/GenBank/DDBJ databases">
        <title>Whole genome sequencing of Grifola frondosa 9006-11.</title>
        <authorList>
            <person name="Min B."/>
            <person name="Park H."/>
            <person name="Kim J.-G."/>
            <person name="Cho H."/>
            <person name="Oh Y.-L."/>
            <person name="Kong W.-S."/>
            <person name="Choi I.-G."/>
        </authorList>
    </citation>
    <scope>NUCLEOTIDE SEQUENCE [LARGE SCALE GENOMIC DNA]</scope>
    <source>
        <strain evidence="2 3">9006-11</strain>
    </source>
</reference>